<evidence type="ECO:0000256" key="9">
    <source>
        <dbReference type="ARBA" id="ARBA00023136"/>
    </source>
</evidence>
<evidence type="ECO:0000313" key="11">
    <source>
        <dbReference type="EMBL" id="PIO67792.1"/>
    </source>
</evidence>
<dbReference type="EMBL" id="KZ347410">
    <property type="protein sequence ID" value="PIO67792.1"/>
    <property type="molecule type" value="Genomic_DNA"/>
</dbReference>
<evidence type="ECO:0000256" key="3">
    <source>
        <dbReference type="ARBA" id="ARBA00022676"/>
    </source>
</evidence>
<comment type="subcellular location">
    <subcellularLocation>
        <location evidence="1 10">Golgi apparatus membrane</location>
        <topology evidence="1 10">Single-pass type II membrane protein</topology>
    </subcellularLocation>
</comment>
<evidence type="ECO:0000256" key="10">
    <source>
        <dbReference type="RuleBase" id="RU363063"/>
    </source>
</evidence>
<keyword evidence="5" id="KW-0812">Transmembrane</keyword>
<keyword evidence="4 11" id="KW-0808">Transferase</keyword>
<dbReference type="InterPro" id="IPR002659">
    <property type="entry name" value="Glyco_trans_31"/>
</dbReference>
<keyword evidence="3 10" id="KW-0328">Glycosyltransferase</keyword>
<dbReference type="OrthoDB" id="6381420at2759"/>
<dbReference type="PANTHER" id="PTHR11214:SF364">
    <property type="entry name" value="HEXOSYLTRANSFERASE"/>
    <property type="match status" value="1"/>
</dbReference>
<keyword evidence="8 10" id="KW-0333">Golgi apparatus</keyword>
<comment type="similarity">
    <text evidence="2 10">Belongs to the glycosyltransferase 31 family.</text>
</comment>
<evidence type="ECO:0000256" key="2">
    <source>
        <dbReference type="ARBA" id="ARBA00008661"/>
    </source>
</evidence>
<organism evidence="11 12">
    <name type="scientific">Teladorsagia circumcincta</name>
    <name type="common">Brown stomach worm</name>
    <name type="synonym">Ostertagia circumcincta</name>
    <dbReference type="NCBI Taxonomy" id="45464"/>
    <lineage>
        <taxon>Eukaryota</taxon>
        <taxon>Metazoa</taxon>
        <taxon>Ecdysozoa</taxon>
        <taxon>Nematoda</taxon>
        <taxon>Chromadorea</taxon>
        <taxon>Rhabditida</taxon>
        <taxon>Rhabditina</taxon>
        <taxon>Rhabditomorpha</taxon>
        <taxon>Strongyloidea</taxon>
        <taxon>Trichostrongylidae</taxon>
        <taxon>Teladorsagia</taxon>
    </lineage>
</organism>
<evidence type="ECO:0000256" key="8">
    <source>
        <dbReference type="ARBA" id="ARBA00023034"/>
    </source>
</evidence>
<dbReference type="Pfam" id="PF01762">
    <property type="entry name" value="Galactosyl_T"/>
    <property type="match status" value="1"/>
</dbReference>
<keyword evidence="12" id="KW-1185">Reference proteome</keyword>
<dbReference type="PANTHER" id="PTHR11214">
    <property type="entry name" value="BETA-1,3-N-ACETYLGLUCOSAMINYLTRANSFERASE"/>
    <property type="match status" value="1"/>
</dbReference>
<feature type="non-terminal residue" evidence="11">
    <location>
        <position position="238"/>
    </location>
</feature>
<sequence>MITLAAFIKSKMEKKESRTLNQRLAGGATGAALADYATNSSPASFVVRNERDRLNARRIFVIGSTTEPTDKYEKEAEKYNDLVQVDTIEHYHNITFKAQAWVQLLSSCPKTPAFIIKLDDDVMVDRVGMAYLVDRYSTSRRILGCRVLRHGSVVRNPASKWYLSHNEYHDSDLGTYCQGMAYVFSGDQLRHMRENILRVQFLWMDDWYVTRALLSGSNTTLLDLSDHYCSTNSDEELL</sequence>
<evidence type="ECO:0000256" key="4">
    <source>
        <dbReference type="ARBA" id="ARBA00022679"/>
    </source>
</evidence>
<dbReference type="GO" id="GO:0016758">
    <property type="term" value="F:hexosyltransferase activity"/>
    <property type="evidence" value="ECO:0007669"/>
    <property type="project" value="InterPro"/>
</dbReference>
<evidence type="ECO:0000256" key="7">
    <source>
        <dbReference type="ARBA" id="ARBA00022989"/>
    </source>
</evidence>
<dbReference type="AlphaFoldDB" id="A0A2G9UDI0"/>
<dbReference type="GO" id="GO:0006493">
    <property type="term" value="P:protein O-linked glycosylation"/>
    <property type="evidence" value="ECO:0007669"/>
    <property type="project" value="TreeGrafter"/>
</dbReference>
<reference evidence="11 12" key="1">
    <citation type="submission" date="2015-09" db="EMBL/GenBank/DDBJ databases">
        <title>Draft genome of the parasitic nematode Teladorsagia circumcincta isolate WARC Sus (inbred).</title>
        <authorList>
            <person name="Mitreva M."/>
        </authorList>
    </citation>
    <scope>NUCLEOTIDE SEQUENCE [LARGE SCALE GENOMIC DNA]</scope>
    <source>
        <strain evidence="11 12">S</strain>
    </source>
</reference>
<evidence type="ECO:0000256" key="5">
    <source>
        <dbReference type="ARBA" id="ARBA00022692"/>
    </source>
</evidence>
<dbReference type="Proteomes" id="UP000230423">
    <property type="component" value="Unassembled WGS sequence"/>
</dbReference>
<protein>
    <recommendedName>
        <fullName evidence="10">Hexosyltransferase</fullName>
        <ecNumber evidence="10">2.4.1.-</ecNumber>
    </recommendedName>
</protein>
<keyword evidence="7" id="KW-1133">Transmembrane helix</keyword>
<dbReference type="EC" id="2.4.1.-" evidence="10"/>
<dbReference type="GO" id="GO:0000139">
    <property type="term" value="C:Golgi membrane"/>
    <property type="evidence" value="ECO:0007669"/>
    <property type="project" value="UniProtKB-SubCell"/>
</dbReference>
<accession>A0A2G9UDI0</accession>
<evidence type="ECO:0000256" key="6">
    <source>
        <dbReference type="ARBA" id="ARBA00022968"/>
    </source>
</evidence>
<keyword evidence="9" id="KW-0472">Membrane</keyword>
<evidence type="ECO:0000313" key="12">
    <source>
        <dbReference type="Proteomes" id="UP000230423"/>
    </source>
</evidence>
<proteinExistence type="inferred from homology"/>
<dbReference type="Gene3D" id="3.90.550.50">
    <property type="match status" value="1"/>
</dbReference>
<keyword evidence="6" id="KW-0735">Signal-anchor</keyword>
<gene>
    <name evidence="11" type="ORF">TELCIR_10447</name>
</gene>
<evidence type="ECO:0000256" key="1">
    <source>
        <dbReference type="ARBA" id="ARBA00004323"/>
    </source>
</evidence>
<name>A0A2G9UDI0_TELCI</name>